<proteinExistence type="predicted"/>
<organism evidence="1">
    <name type="scientific">Faunusvirus sp</name>
    <dbReference type="NCBI Taxonomy" id="2487766"/>
    <lineage>
        <taxon>Viruses</taxon>
        <taxon>Varidnaviria</taxon>
        <taxon>Bamfordvirae</taxon>
        <taxon>Nucleocytoviricota</taxon>
        <taxon>Megaviricetes</taxon>
        <taxon>Imitervirales</taxon>
        <taxon>Mimiviridae</taxon>
    </lineage>
</organism>
<sequence>MNYPLEEINSALYFQLAANPEKLYSSFKLYDDIYRENLCPELKTSSNKENCRRKYNIAFATLNIEYNNVHKLYINGKQYLIFSTRKKDELIREHNNYHDTDTKTDTNIDYVEIIRHILDNPSHFETFDVDTYIDGADTPLHVLARCGDITLINSLFATYCVDIHKKNIHGDTALDIAAGRLDFKLTKYLLEEANGIVVDKLKDANHKLKQLNNSLIASNIKYKDQIESTVKVVFKLFCAGMFGYFAGHFVV</sequence>
<name>A0A3G4ZWY6_9VIRU</name>
<dbReference type="SUPFAM" id="SSF48403">
    <property type="entry name" value="Ankyrin repeat"/>
    <property type="match status" value="1"/>
</dbReference>
<dbReference type="InterPro" id="IPR036770">
    <property type="entry name" value="Ankyrin_rpt-contain_sf"/>
</dbReference>
<dbReference type="EMBL" id="MK072143">
    <property type="protein sequence ID" value="AYV79405.1"/>
    <property type="molecule type" value="Genomic_DNA"/>
</dbReference>
<gene>
    <name evidence="1" type="ORF">Faunusvirus12_18</name>
</gene>
<dbReference type="Gene3D" id="1.25.40.20">
    <property type="entry name" value="Ankyrin repeat-containing domain"/>
    <property type="match status" value="1"/>
</dbReference>
<evidence type="ECO:0000313" key="1">
    <source>
        <dbReference type="EMBL" id="AYV79405.1"/>
    </source>
</evidence>
<reference evidence="1" key="1">
    <citation type="submission" date="2018-10" db="EMBL/GenBank/DDBJ databases">
        <title>Hidden diversity of soil giant viruses.</title>
        <authorList>
            <person name="Schulz F."/>
            <person name="Alteio L."/>
            <person name="Goudeau D."/>
            <person name="Ryan E.M."/>
            <person name="Malmstrom R.R."/>
            <person name="Blanchard J."/>
            <person name="Woyke T."/>
        </authorList>
    </citation>
    <scope>NUCLEOTIDE SEQUENCE</scope>
    <source>
        <strain evidence="1">FNV1</strain>
    </source>
</reference>
<protein>
    <submittedName>
        <fullName evidence="1">Ankyrin repeat protein</fullName>
    </submittedName>
</protein>
<accession>A0A3G4ZWY6</accession>